<organism evidence="1 2">
    <name type="scientific">Bacteroides ovatus</name>
    <dbReference type="NCBI Taxonomy" id="28116"/>
    <lineage>
        <taxon>Bacteria</taxon>
        <taxon>Pseudomonadati</taxon>
        <taxon>Bacteroidota</taxon>
        <taxon>Bacteroidia</taxon>
        <taxon>Bacteroidales</taxon>
        <taxon>Bacteroidaceae</taxon>
        <taxon>Bacteroides</taxon>
    </lineage>
</organism>
<dbReference type="RefSeq" id="WP_229070398.1">
    <property type="nucleotide sequence ID" value="NZ_CP103210.1"/>
</dbReference>
<dbReference type="EMBL" id="JAQNWR010000003">
    <property type="protein sequence ID" value="MDC2407456.1"/>
    <property type="molecule type" value="Genomic_DNA"/>
</dbReference>
<gene>
    <name evidence="1" type="ORF">PO240_06185</name>
</gene>
<dbReference type="AlphaFoldDB" id="A0AAP3WJY0"/>
<protein>
    <submittedName>
        <fullName evidence="1">Uncharacterized protein</fullName>
    </submittedName>
</protein>
<reference evidence="1" key="1">
    <citation type="submission" date="2022-10" db="EMBL/GenBank/DDBJ databases">
        <title>Human gut microbiome strain richness.</title>
        <authorList>
            <person name="Chen-Liaw A."/>
        </authorList>
    </citation>
    <scope>NUCLEOTIDE SEQUENCE</scope>
    <source>
        <strain evidence="1">F7_m1001271B151109d0_201107</strain>
    </source>
</reference>
<evidence type="ECO:0000313" key="2">
    <source>
        <dbReference type="Proteomes" id="UP001214017"/>
    </source>
</evidence>
<sequence>MQIQFALMAPALQGLMVLQLRFRIAQGVYRMSAFGRDETELDDPLCKLIVGRA</sequence>
<evidence type="ECO:0000313" key="1">
    <source>
        <dbReference type="EMBL" id="MDC2407456.1"/>
    </source>
</evidence>
<comment type="caution">
    <text evidence="1">The sequence shown here is derived from an EMBL/GenBank/DDBJ whole genome shotgun (WGS) entry which is preliminary data.</text>
</comment>
<proteinExistence type="predicted"/>
<dbReference type="Proteomes" id="UP001214017">
    <property type="component" value="Unassembled WGS sequence"/>
</dbReference>
<name>A0AAP3WJY0_BACOV</name>
<accession>A0AAP3WJY0</accession>